<proteinExistence type="predicted"/>
<organism evidence="4 5">
    <name type="scientific">Methylobacterium pseudosasicola</name>
    <dbReference type="NCBI Taxonomy" id="582667"/>
    <lineage>
        <taxon>Bacteria</taxon>
        <taxon>Pseudomonadati</taxon>
        <taxon>Pseudomonadota</taxon>
        <taxon>Alphaproteobacteria</taxon>
        <taxon>Hyphomicrobiales</taxon>
        <taxon>Methylobacteriaceae</taxon>
        <taxon>Methylobacterium</taxon>
    </lineage>
</organism>
<evidence type="ECO:0000256" key="1">
    <source>
        <dbReference type="PIRSR" id="PIRSR605511-1"/>
    </source>
</evidence>
<accession>A0A1I4R4V0</accession>
<feature type="binding site" evidence="2">
    <location>
        <position position="45"/>
    </location>
    <ligand>
        <name>a divalent metal cation</name>
        <dbReference type="ChEBI" id="CHEBI:60240"/>
    </ligand>
</feature>
<protein>
    <submittedName>
        <fullName evidence="4">Gluconolactonase</fullName>
    </submittedName>
</protein>
<dbReference type="SUPFAM" id="SSF63829">
    <property type="entry name" value="Calcium-dependent phosphotriesterase"/>
    <property type="match status" value="1"/>
</dbReference>
<feature type="active site" description="Proton donor/acceptor" evidence="1">
    <location>
        <position position="226"/>
    </location>
</feature>
<dbReference type="EMBL" id="FOTK01000033">
    <property type="protein sequence ID" value="SFM47338.1"/>
    <property type="molecule type" value="Genomic_DNA"/>
</dbReference>
<dbReference type="InterPro" id="IPR051262">
    <property type="entry name" value="SMP-30/CGR1_Lactonase"/>
</dbReference>
<name>A0A1I4R4V0_9HYPH</name>
<sequence length="306" mass="33082">MSFFAPPPTVTAEIFTRLPDRFRNPRPTAWANANRGGHAIDSFLEGPVFDRAGRLYVTDIPYGRIFRIDTAGEWELVAEYDGWPNGMKIHWDGRIFITCYKRGLMLLDPDTGAVTPFLEHAGSEGFRGVNDLTFAQNGDLYFTDQGQTGLQDPTGRVYRLRPSGELTCLVDTVPSPNGIVIDDSIGSLFVAVTRAQQIWRIPLNASGLVVKVGVFAQLHGGLGGPDGIALDAEGCLIVAHTGFGSIWRLSPVAEPLLRIRSPAGISTTNVAYGGPDGATLFITESQTGSILTARMPAPGQTLFSHH</sequence>
<evidence type="ECO:0000313" key="5">
    <source>
        <dbReference type="Proteomes" id="UP000199048"/>
    </source>
</evidence>
<keyword evidence="5" id="KW-1185">Reference proteome</keyword>
<dbReference type="RefSeq" id="WP_092044789.1">
    <property type="nucleotide sequence ID" value="NZ_FOTK01000033.1"/>
</dbReference>
<dbReference type="OrthoDB" id="241638at2"/>
<evidence type="ECO:0000256" key="2">
    <source>
        <dbReference type="PIRSR" id="PIRSR605511-2"/>
    </source>
</evidence>
<dbReference type="AlphaFoldDB" id="A0A1I4R4V0"/>
<dbReference type="GO" id="GO:0046872">
    <property type="term" value="F:metal ion binding"/>
    <property type="evidence" value="ECO:0007669"/>
    <property type="project" value="UniProtKB-KW"/>
</dbReference>
<evidence type="ECO:0000313" key="4">
    <source>
        <dbReference type="EMBL" id="SFM47338.1"/>
    </source>
</evidence>
<dbReference type="Gene3D" id="2.120.10.30">
    <property type="entry name" value="TolB, C-terminal domain"/>
    <property type="match status" value="1"/>
</dbReference>
<feature type="binding site" evidence="2">
    <location>
        <position position="177"/>
    </location>
    <ligand>
        <name>a divalent metal cation</name>
        <dbReference type="ChEBI" id="CHEBI:60240"/>
    </ligand>
</feature>
<dbReference type="InterPro" id="IPR013658">
    <property type="entry name" value="SGL"/>
</dbReference>
<feature type="domain" description="SMP-30/Gluconolactonase/LRE-like region" evidence="3">
    <location>
        <begin position="45"/>
        <end position="284"/>
    </location>
</feature>
<gene>
    <name evidence="4" type="ORF">SAMN05192568_103320</name>
</gene>
<reference evidence="5" key="1">
    <citation type="submission" date="2016-10" db="EMBL/GenBank/DDBJ databases">
        <authorList>
            <person name="Varghese N."/>
            <person name="Submissions S."/>
        </authorList>
    </citation>
    <scope>NUCLEOTIDE SEQUENCE [LARGE SCALE GENOMIC DNA]</scope>
    <source>
        <strain evidence="5">BL36</strain>
    </source>
</reference>
<evidence type="ECO:0000259" key="3">
    <source>
        <dbReference type="Pfam" id="PF08450"/>
    </source>
</evidence>
<dbReference type="STRING" id="582667.SAMN05192568_103320"/>
<dbReference type="PRINTS" id="PR01790">
    <property type="entry name" value="SMP30FAMILY"/>
</dbReference>
<keyword evidence="2" id="KW-0862">Zinc</keyword>
<feature type="binding site" evidence="2">
    <location>
        <position position="226"/>
    </location>
    <ligand>
        <name>a divalent metal cation</name>
        <dbReference type="ChEBI" id="CHEBI:60240"/>
    </ligand>
</feature>
<dbReference type="PANTHER" id="PTHR47572">
    <property type="entry name" value="LIPOPROTEIN-RELATED"/>
    <property type="match status" value="1"/>
</dbReference>
<feature type="binding site" evidence="2">
    <location>
        <position position="130"/>
    </location>
    <ligand>
        <name>substrate</name>
    </ligand>
</feature>
<dbReference type="Proteomes" id="UP000199048">
    <property type="component" value="Unassembled WGS sequence"/>
</dbReference>
<dbReference type="Pfam" id="PF08450">
    <property type="entry name" value="SGL"/>
    <property type="match status" value="1"/>
</dbReference>
<dbReference type="InterPro" id="IPR011042">
    <property type="entry name" value="6-blade_b-propeller_TolB-like"/>
</dbReference>
<keyword evidence="2" id="KW-0479">Metal-binding</keyword>
<dbReference type="InterPro" id="IPR005511">
    <property type="entry name" value="SMP-30"/>
</dbReference>
<dbReference type="PANTHER" id="PTHR47572:SF5">
    <property type="entry name" value="BLR2277 PROTEIN"/>
    <property type="match status" value="1"/>
</dbReference>
<comment type="cofactor">
    <cofactor evidence="2">
        <name>Zn(2+)</name>
        <dbReference type="ChEBI" id="CHEBI:29105"/>
    </cofactor>
    <text evidence="2">Binds 1 divalent metal cation per subunit.</text>
</comment>